<keyword evidence="3" id="KW-1185">Reference proteome</keyword>
<dbReference type="PANTHER" id="PTHR35333">
    <property type="entry name" value="BETA-LACTAMASE"/>
    <property type="match status" value="1"/>
</dbReference>
<gene>
    <name evidence="2" type="ordered locus">FsymDg_0797</name>
</gene>
<name>F8AVW9_9ACTN</name>
<dbReference type="eggNOG" id="COG2367">
    <property type="taxonomic scope" value="Bacteria"/>
</dbReference>
<dbReference type="Proteomes" id="UP000001549">
    <property type="component" value="Chromosome"/>
</dbReference>
<dbReference type="KEGG" id="fsy:FsymDg_0797"/>
<dbReference type="InterPro" id="IPR000871">
    <property type="entry name" value="Beta-lactam_class-A"/>
</dbReference>
<dbReference type="InterPro" id="IPR012338">
    <property type="entry name" value="Beta-lactam/transpept-like"/>
</dbReference>
<dbReference type="AlphaFoldDB" id="F8AVW9"/>
<dbReference type="GO" id="GO:0030655">
    <property type="term" value="P:beta-lactam antibiotic catabolic process"/>
    <property type="evidence" value="ECO:0007669"/>
    <property type="project" value="InterPro"/>
</dbReference>
<proteinExistence type="predicted"/>
<dbReference type="SUPFAM" id="SSF56601">
    <property type="entry name" value="beta-lactamase/transpeptidase-like"/>
    <property type="match status" value="1"/>
</dbReference>
<dbReference type="HOGENOM" id="CLU_050510_0_0_11"/>
<dbReference type="GO" id="GO:0046677">
    <property type="term" value="P:response to antibiotic"/>
    <property type="evidence" value="ECO:0007669"/>
    <property type="project" value="InterPro"/>
</dbReference>
<dbReference type="InterPro" id="IPR045155">
    <property type="entry name" value="Beta-lactam_cat"/>
</dbReference>
<protein>
    <recommendedName>
        <fullName evidence="1">Beta-lactamase class A catalytic domain-containing protein</fullName>
    </recommendedName>
</protein>
<reference evidence="2 3" key="1">
    <citation type="submission" date="2011-05" db="EMBL/GenBank/DDBJ databases">
        <title>Complete sequence of chromosome of Frankia symbiont of Datisca glomerata.</title>
        <authorList>
            <consortium name="US DOE Joint Genome Institute"/>
            <person name="Lucas S."/>
            <person name="Han J."/>
            <person name="Lapidus A."/>
            <person name="Cheng J.-F."/>
            <person name="Goodwin L."/>
            <person name="Pitluck S."/>
            <person name="Peters L."/>
            <person name="Mikhailova N."/>
            <person name="Chertkov O."/>
            <person name="Teshima H."/>
            <person name="Han C."/>
            <person name="Tapia R."/>
            <person name="Land M."/>
            <person name="Hauser L."/>
            <person name="Kyrpides N."/>
            <person name="Ivanova N."/>
            <person name="Pagani I."/>
            <person name="Berry A."/>
            <person name="Pawlowski K."/>
            <person name="Persson T."/>
            <person name="Vanden Heuvel B."/>
            <person name="Benson D."/>
            <person name="Woyke T."/>
        </authorList>
    </citation>
    <scope>NUCLEOTIDE SEQUENCE [LARGE SCALE GENOMIC DNA]</scope>
    <source>
        <strain evidence="3">4085684</strain>
    </source>
</reference>
<dbReference type="PANTHER" id="PTHR35333:SF3">
    <property type="entry name" value="BETA-LACTAMASE-TYPE TRANSPEPTIDASE FOLD CONTAINING PROTEIN"/>
    <property type="match status" value="1"/>
</dbReference>
<feature type="domain" description="Beta-lactamase class A catalytic" evidence="1">
    <location>
        <begin position="270"/>
        <end position="405"/>
    </location>
</feature>
<organism evidence="2 3">
    <name type="scientific">Candidatus Protofrankia datiscae</name>
    <dbReference type="NCBI Taxonomy" id="2716812"/>
    <lineage>
        <taxon>Bacteria</taxon>
        <taxon>Bacillati</taxon>
        <taxon>Actinomycetota</taxon>
        <taxon>Actinomycetes</taxon>
        <taxon>Frankiales</taxon>
        <taxon>Frankiaceae</taxon>
        <taxon>Protofrankia</taxon>
    </lineage>
</organism>
<dbReference type="Pfam" id="PF13354">
    <property type="entry name" value="Beta-lactamase2"/>
    <property type="match status" value="1"/>
</dbReference>
<evidence type="ECO:0000313" key="3">
    <source>
        <dbReference type="Proteomes" id="UP000001549"/>
    </source>
</evidence>
<dbReference type="GO" id="GO:0008800">
    <property type="term" value="F:beta-lactamase activity"/>
    <property type="evidence" value="ECO:0007669"/>
    <property type="project" value="InterPro"/>
</dbReference>
<evidence type="ECO:0000313" key="2">
    <source>
        <dbReference type="EMBL" id="AEH08311.1"/>
    </source>
</evidence>
<dbReference type="EMBL" id="CP002801">
    <property type="protein sequence ID" value="AEH08311.1"/>
    <property type="molecule type" value="Genomic_DNA"/>
</dbReference>
<dbReference type="Gene3D" id="3.40.710.10">
    <property type="entry name" value="DD-peptidase/beta-lactamase superfamily"/>
    <property type="match status" value="1"/>
</dbReference>
<accession>F8AVW9</accession>
<sequence>MRLFPGCRGTGGRCGRFQRLLPANFPVAVFRGKAAWRESSRRPAPICAVAEKRERGDAATPCHGYTFAVAMRHHAIVAMRHRAPPHNVAKNATRRPAGEFSGPLGSVDVPARVPVSRRTGAILVAAAVVNALVLAPVVGSVRFAGAGGSTSNVSAPDVSVPGVPAEPPAVRLPSVGIVVPPPRPVPEAAPKAPSLPGSDLSERFQGYLEGRPGQVGVAVYDAVTGRTVAVDDPTAPGFETASTVKLSILLGILERAGPSGRLGASELRNAQAMIYVSDNRAASRLWRSLGGTASMDTMFSRLGMTRTKAGGGGRWGLTLTSAADQLAVLRTLAYPGGVLSDQARATATSLLAGVVPAQRWGLPGGVPAGVTVEVKNGWLPRDGGWVIASIGHVHGGGRDYVMAVYSRGNPSMRAGIDTVEGLSRIAWDAAATSVAVASRVP</sequence>
<dbReference type="STRING" id="656024.FsymDg_0797"/>
<evidence type="ECO:0000259" key="1">
    <source>
        <dbReference type="Pfam" id="PF13354"/>
    </source>
</evidence>